<organism evidence="2">
    <name type="scientific">Anopheles darlingi</name>
    <name type="common">Mosquito</name>
    <dbReference type="NCBI Taxonomy" id="43151"/>
    <lineage>
        <taxon>Eukaryota</taxon>
        <taxon>Metazoa</taxon>
        <taxon>Ecdysozoa</taxon>
        <taxon>Arthropoda</taxon>
        <taxon>Hexapoda</taxon>
        <taxon>Insecta</taxon>
        <taxon>Pterygota</taxon>
        <taxon>Neoptera</taxon>
        <taxon>Endopterygota</taxon>
        <taxon>Diptera</taxon>
        <taxon>Nematocera</taxon>
        <taxon>Culicoidea</taxon>
        <taxon>Culicidae</taxon>
        <taxon>Anophelinae</taxon>
        <taxon>Anopheles</taxon>
    </lineage>
</organism>
<proteinExistence type="predicted"/>
<keyword evidence="1" id="KW-0732">Signal</keyword>
<evidence type="ECO:0000313" key="2">
    <source>
        <dbReference type="EMBL" id="MBW78827.1"/>
    </source>
</evidence>
<feature type="chain" id="PRO_5014889035" evidence="1">
    <location>
        <begin position="22"/>
        <end position="74"/>
    </location>
</feature>
<protein>
    <submittedName>
        <fullName evidence="2">Putative secreted protein</fullName>
    </submittedName>
</protein>
<sequence length="74" mass="8278">MGLSCLLGVMLGFCEVHVASDFHFPRNVRLILIPRTLSTRLKKLPPSLYQVIGHGARQLVLTSPIKTNQWPVIV</sequence>
<feature type="signal peptide" evidence="1">
    <location>
        <begin position="1"/>
        <end position="21"/>
    </location>
</feature>
<evidence type="ECO:0000256" key="1">
    <source>
        <dbReference type="SAM" id="SignalP"/>
    </source>
</evidence>
<dbReference type="EMBL" id="GGFL01014649">
    <property type="protein sequence ID" value="MBW78827.1"/>
    <property type="molecule type" value="Transcribed_RNA"/>
</dbReference>
<reference evidence="2" key="1">
    <citation type="submission" date="2018-01" db="EMBL/GenBank/DDBJ databases">
        <title>An insight into the sialome of Amazonian anophelines.</title>
        <authorList>
            <person name="Ribeiro J.M."/>
            <person name="Scarpassa V."/>
            <person name="Calvo E."/>
        </authorList>
    </citation>
    <scope>NUCLEOTIDE SEQUENCE</scope>
</reference>
<dbReference type="AlphaFoldDB" id="A0A2M4DMN9"/>
<name>A0A2M4DMN9_ANODA</name>
<accession>A0A2M4DMN9</accession>